<protein>
    <submittedName>
        <fullName evidence="2">Nucleotidyltransferase domain-containing protein</fullName>
    </submittedName>
</protein>
<name>A0ABT7LCA4_9BACI</name>
<dbReference type="SUPFAM" id="SSF81301">
    <property type="entry name" value="Nucleotidyltransferase"/>
    <property type="match status" value="1"/>
</dbReference>
<dbReference type="Gene3D" id="3.30.460.10">
    <property type="entry name" value="Beta Polymerase, domain 2"/>
    <property type="match status" value="1"/>
</dbReference>
<evidence type="ECO:0000313" key="2">
    <source>
        <dbReference type="EMBL" id="MDL4843064.1"/>
    </source>
</evidence>
<proteinExistence type="predicted"/>
<feature type="domain" description="Polymerase beta nucleotidyltransferase" evidence="1">
    <location>
        <begin position="9"/>
        <end position="55"/>
    </location>
</feature>
<accession>A0ABT7LCA4</accession>
<keyword evidence="3" id="KW-1185">Reference proteome</keyword>
<dbReference type="CDD" id="cd05403">
    <property type="entry name" value="NT_KNTase_like"/>
    <property type="match status" value="1"/>
</dbReference>
<dbReference type="EMBL" id="JASTZU010000063">
    <property type="protein sequence ID" value="MDL4843064.1"/>
    <property type="molecule type" value="Genomic_DNA"/>
</dbReference>
<reference evidence="2 3" key="1">
    <citation type="submission" date="2023-06" db="EMBL/GenBank/DDBJ databases">
        <title>Aquibacillus rhizosphaerae LR5S19.</title>
        <authorList>
            <person name="Sun J.-Q."/>
        </authorList>
    </citation>
    <scope>NUCLEOTIDE SEQUENCE [LARGE SCALE GENOMIC DNA]</scope>
    <source>
        <strain evidence="2 3">LR5S19</strain>
    </source>
</reference>
<evidence type="ECO:0000313" key="3">
    <source>
        <dbReference type="Proteomes" id="UP001235343"/>
    </source>
</evidence>
<comment type="caution">
    <text evidence="2">The sequence shown here is derived from an EMBL/GenBank/DDBJ whole genome shotgun (WGS) entry which is preliminary data.</text>
</comment>
<dbReference type="RefSeq" id="WP_285934356.1">
    <property type="nucleotide sequence ID" value="NZ_JASTZU010000063.1"/>
</dbReference>
<dbReference type="Proteomes" id="UP001235343">
    <property type="component" value="Unassembled WGS sequence"/>
</dbReference>
<dbReference type="InterPro" id="IPR041633">
    <property type="entry name" value="Polbeta"/>
</dbReference>
<dbReference type="Pfam" id="PF18765">
    <property type="entry name" value="Polbeta"/>
    <property type="match status" value="1"/>
</dbReference>
<gene>
    <name evidence="2" type="ORF">QQS35_21740</name>
</gene>
<evidence type="ECO:0000259" key="1">
    <source>
        <dbReference type="Pfam" id="PF18765"/>
    </source>
</evidence>
<sequence length="253" mass="29811">MKQEDALDKIVSSLKKDKLVKSLFLKGSMGRDEHDENSDIDLYCLIDDKDKSQFLEHRLGHLQAYRQLLFYDDIFIIAPQIIAVYDNLLHIDLFTVTEETFLEKDYFKVLYDPDKRLDKYRETQNLTLSKEEFQDDVNDVAWFLFRYHKAVSRGNDIWAVVMLNHAMTHLARVLLHRYKPNRAQLGLKIIEDSLTKRLSVEVRKVFECLTPTNHTQSVQIIREIVSSEMDWIVTNLAVVENTKPFLEKVITFK</sequence>
<dbReference type="InterPro" id="IPR043519">
    <property type="entry name" value="NT_sf"/>
</dbReference>
<organism evidence="2 3">
    <name type="scientific">Aquibacillus rhizosphaerae</name>
    <dbReference type="NCBI Taxonomy" id="3051431"/>
    <lineage>
        <taxon>Bacteria</taxon>
        <taxon>Bacillati</taxon>
        <taxon>Bacillota</taxon>
        <taxon>Bacilli</taxon>
        <taxon>Bacillales</taxon>
        <taxon>Bacillaceae</taxon>
        <taxon>Aquibacillus</taxon>
    </lineage>
</organism>